<gene>
    <name evidence="5" type="ORF">ACFQMH_32225</name>
</gene>
<dbReference type="InterPro" id="IPR013783">
    <property type="entry name" value="Ig-like_fold"/>
</dbReference>
<comment type="caution">
    <text evidence="5">The sequence shown here is derived from an EMBL/GenBank/DDBJ whole genome shotgun (WGS) entry which is preliminary data.</text>
</comment>
<accession>A0ABW2EB59</accession>
<dbReference type="Gene3D" id="2.60.40.10">
    <property type="entry name" value="Immunoglobulins"/>
    <property type="match status" value="1"/>
</dbReference>
<sequence>MNQVKRRLAALGAVIALAGVGRAAAAPQAGAAPLPPPPPPPDPVGVRVVPMTGVEITWPHSDAYLLHNYGVSDGVTEEFVPASSNTFVWEDISPGERKCFRVSIDTEVQNGSSDWSEPACITMPN</sequence>
<dbReference type="EMBL" id="JBHSYM010000080">
    <property type="protein sequence ID" value="MFC7016278.1"/>
    <property type="molecule type" value="Genomic_DNA"/>
</dbReference>
<dbReference type="InterPro" id="IPR036116">
    <property type="entry name" value="FN3_sf"/>
</dbReference>
<dbReference type="RefSeq" id="WP_189869140.1">
    <property type="nucleotide sequence ID" value="NZ_BMWA01000003.1"/>
</dbReference>
<evidence type="ECO:0000313" key="5">
    <source>
        <dbReference type="EMBL" id="MFC7016278.1"/>
    </source>
</evidence>
<keyword evidence="3" id="KW-0732">Signal</keyword>
<feature type="chain" id="PRO_5046281724" description="Fibronectin type-III domain-containing protein" evidence="3">
    <location>
        <begin position="26"/>
        <end position="125"/>
    </location>
</feature>
<evidence type="ECO:0000256" key="1">
    <source>
        <dbReference type="ARBA" id="ARBA00023295"/>
    </source>
</evidence>
<dbReference type="PROSITE" id="PS50853">
    <property type="entry name" value="FN3"/>
    <property type="match status" value="1"/>
</dbReference>
<keyword evidence="6" id="KW-1185">Reference proteome</keyword>
<evidence type="ECO:0000256" key="2">
    <source>
        <dbReference type="ARBA" id="ARBA00023326"/>
    </source>
</evidence>
<evidence type="ECO:0000313" key="6">
    <source>
        <dbReference type="Proteomes" id="UP001596409"/>
    </source>
</evidence>
<reference evidence="6" key="1">
    <citation type="journal article" date="2019" name="Int. J. Syst. Evol. Microbiol.">
        <title>The Global Catalogue of Microorganisms (GCM) 10K type strain sequencing project: providing services to taxonomists for standard genome sequencing and annotation.</title>
        <authorList>
            <consortium name="The Broad Institute Genomics Platform"/>
            <consortium name="The Broad Institute Genome Sequencing Center for Infectious Disease"/>
            <person name="Wu L."/>
            <person name="Ma J."/>
        </authorList>
    </citation>
    <scope>NUCLEOTIDE SEQUENCE [LARGE SCALE GENOMIC DNA]</scope>
    <source>
        <strain evidence="6">JCM 4855</strain>
    </source>
</reference>
<protein>
    <recommendedName>
        <fullName evidence="4">Fibronectin type-III domain-containing protein</fullName>
    </recommendedName>
</protein>
<keyword evidence="1" id="KW-0326">Glycosidase</keyword>
<keyword evidence="2" id="KW-0624">Polysaccharide degradation</keyword>
<dbReference type="InterPro" id="IPR003961">
    <property type="entry name" value="FN3_dom"/>
</dbReference>
<keyword evidence="1" id="KW-0378">Hydrolase</keyword>
<proteinExistence type="predicted"/>
<evidence type="ECO:0000256" key="3">
    <source>
        <dbReference type="SAM" id="SignalP"/>
    </source>
</evidence>
<dbReference type="SUPFAM" id="SSF49265">
    <property type="entry name" value="Fibronectin type III"/>
    <property type="match status" value="1"/>
</dbReference>
<keyword evidence="2" id="KW-0119">Carbohydrate metabolism</keyword>
<feature type="domain" description="Fibronectin type-III" evidence="4">
    <location>
        <begin position="40"/>
        <end position="125"/>
    </location>
</feature>
<dbReference type="Proteomes" id="UP001596409">
    <property type="component" value="Unassembled WGS sequence"/>
</dbReference>
<evidence type="ECO:0000259" key="4">
    <source>
        <dbReference type="PROSITE" id="PS50853"/>
    </source>
</evidence>
<name>A0ABW2EB59_9ACTN</name>
<feature type="signal peptide" evidence="3">
    <location>
        <begin position="1"/>
        <end position="25"/>
    </location>
</feature>
<organism evidence="5 6">
    <name type="scientific">Streptomyces viridiviolaceus</name>
    <dbReference type="NCBI Taxonomy" id="68282"/>
    <lineage>
        <taxon>Bacteria</taxon>
        <taxon>Bacillati</taxon>
        <taxon>Actinomycetota</taxon>
        <taxon>Actinomycetes</taxon>
        <taxon>Kitasatosporales</taxon>
        <taxon>Streptomycetaceae</taxon>
        <taxon>Streptomyces</taxon>
    </lineage>
</organism>